<feature type="compositionally biased region" description="Polar residues" evidence="1">
    <location>
        <begin position="102"/>
        <end position="112"/>
    </location>
</feature>
<feature type="region of interest" description="Disordered" evidence="1">
    <location>
        <begin position="79"/>
        <end position="112"/>
    </location>
</feature>
<reference evidence="3" key="1">
    <citation type="submission" date="2023-06" db="EMBL/GenBank/DDBJ databases">
        <title>Genome-scale phylogeny and comparative genomics of the fungal order Sordariales.</title>
        <authorList>
            <consortium name="Lawrence Berkeley National Laboratory"/>
            <person name="Hensen N."/>
            <person name="Bonometti L."/>
            <person name="Westerberg I."/>
            <person name="Brannstrom I.O."/>
            <person name="Guillou S."/>
            <person name="Cros-Aarteil S."/>
            <person name="Calhoun S."/>
            <person name="Haridas S."/>
            <person name="Kuo A."/>
            <person name="Mondo S."/>
            <person name="Pangilinan J."/>
            <person name="Riley R."/>
            <person name="LaButti K."/>
            <person name="Andreopoulos B."/>
            <person name="Lipzen A."/>
            <person name="Chen C."/>
            <person name="Yanf M."/>
            <person name="Daum C."/>
            <person name="Ng V."/>
            <person name="Clum A."/>
            <person name="Steindorff A."/>
            <person name="Ohm R."/>
            <person name="Martin F."/>
            <person name="Silar P."/>
            <person name="Natvig D."/>
            <person name="Lalanne C."/>
            <person name="Gautier V."/>
            <person name="Ament-velasquez S.L."/>
            <person name="Kruys A."/>
            <person name="Hutchinson M.I."/>
            <person name="Powell A.J."/>
            <person name="Barry K."/>
            <person name="Miller A.N."/>
            <person name="Grigoriev I.V."/>
            <person name="Debuchy R."/>
            <person name="Gladieux P."/>
            <person name="Thoren M.H."/>
            <person name="Johannesson H."/>
        </authorList>
    </citation>
    <scope>NUCLEOTIDE SEQUENCE</scope>
    <source>
        <strain evidence="3">SMH3187-1</strain>
    </source>
</reference>
<keyword evidence="4" id="KW-1185">Reference proteome</keyword>
<evidence type="ECO:0000313" key="4">
    <source>
        <dbReference type="Proteomes" id="UP001172155"/>
    </source>
</evidence>
<evidence type="ECO:0000313" key="3">
    <source>
        <dbReference type="EMBL" id="KAK0738637.1"/>
    </source>
</evidence>
<dbReference type="EMBL" id="JAUKUD010000007">
    <property type="protein sequence ID" value="KAK0738637.1"/>
    <property type="molecule type" value="Genomic_DNA"/>
</dbReference>
<keyword evidence="2" id="KW-0472">Membrane</keyword>
<evidence type="ECO:0000256" key="2">
    <source>
        <dbReference type="SAM" id="Phobius"/>
    </source>
</evidence>
<feature type="region of interest" description="Disordered" evidence="1">
    <location>
        <begin position="156"/>
        <end position="303"/>
    </location>
</feature>
<dbReference type="Proteomes" id="UP001172155">
    <property type="component" value="Unassembled WGS sequence"/>
</dbReference>
<evidence type="ECO:0000256" key="1">
    <source>
        <dbReference type="SAM" id="MobiDB-lite"/>
    </source>
</evidence>
<feature type="compositionally biased region" description="Low complexity" evidence="1">
    <location>
        <begin position="195"/>
        <end position="215"/>
    </location>
</feature>
<proteinExistence type="predicted"/>
<feature type="compositionally biased region" description="Basic residues" evidence="1">
    <location>
        <begin position="281"/>
        <end position="295"/>
    </location>
</feature>
<feature type="compositionally biased region" description="Basic residues" evidence="1">
    <location>
        <begin position="79"/>
        <end position="93"/>
    </location>
</feature>
<comment type="caution">
    <text evidence="3">The sequence shown here is derived from an EMBL/GenBank/DDBJ whole genome shotgun (WGS) entry which is preliminary data.</text>
</comment>
<feature type="compositionally biased region" description="Low complexity" evidence="1">
    <location>
        <begin position="267"/>
        <end position="276"/>
    </location>
</feature>
<keyword evidence="2" id="KW-0812">Transmembrane</keyword>
<keyword evidence="2" id="KW-1133">Transmembrane helix</keyword>
<dbReference type="AlphaFoldDB" id="A0AA40EHA8"/>
<name>A0AA40EHA8_9PEZI</name>
<organism evidence="3 4">
    <name type="scientific">Schizothecium vesticola</name>
    <dbReference type="NCBI Taxonomy" id="314040"/>
    <lineage>
        <taxon>Eukaryota</taxon>
        <taxon>Fungi</taxon>
        <taxon>Dikarya</taxon>
        <taxon>Ascomycota</taxon>
        <taxon>Pezizomycotina</taxon>
        <taxon>Sordariomycetes</taxon>
        <taxon>Sordariomycetidae</taxon>
        <taxon>Sordariales</taxon>
        <taxon>Schizotheciaceae</taxon>
        <taxon>Schizothecium</taxon>
    </lineage>
</organism>
<accession>A0AA40EHA8</accession>
<gene>
    <name evidence="3" type="ORF">B0T18DRAFT_250934</name>
</gene>
<sequence length="339" mass="36988">MTMATGFKMNSLPKDCQDYREGPASDAHIPSIPNYRMAAVIGFVEVIGVIGGVLSILQLGLDNFGVDRDHKGLYRQFRRRFGRRRPHQRRGQLTRHPPLQPKSASSSVGKVSNGATGEINIAHKPGNLQQAAYTLFSANDDAICVALASITWLPRAPPSRPSACGSAPTATPGRPRASKRIGPVWRPIRRPVSGCPAPRAAAASPRTSTSCATRAHPFRSRRTAIPEASSLRRGKIRSGGDRRPVRPATPSSKRVSTQQPPTRPRGRPGSAGSSSSIKAAGTRRGRFARTRRRRGPTLPTIRRGYFARCRARRPSRSAEARRRQIVVRPSRSASWLVVN</sequence>
<protein>
    <submittedName>
        <fullName evidence="3">Uncharacterized protein</fullName>
    </submittedName>
</protein>
<feature type="transmembrane region" description="Helical" evidence="2">
    <location>
        <begin position="38"/>
        <end position="61"/>
    </location>
</feature>